<evidence type="ECO:0000313" key="1">
    <source>
        <dbReference type="EnsemblProtists" id="EOD07951"/>
    </source>
</evidence>
<dbReference type="PaxDb" id="2903-EOD07951"/>
<dbReference type="EnsemblProtists" id="EOD07951">
    <property type="protein sequence ID" value="EOD07951"/>
    <property type="gene ID" value="EMIHUDRAFT_217961"/>
</dbReference>
<organism evidence="1 2">
    <name type="scientific">Emiliania huxleyi (strain CCMP1516)</name>
    <dbReference type="NCBI Taxonomy" id="280463"/>
    <lineage>
        <taxon>Eukaryota</taxon>
        <taxon>Haptista</taxon>
        <taxon>Haptophyta</taxon>
        <taxon>Prymnesiophyceae</taxon>
        <taxon>Isochrysidales</taxon>
        <taxon>Noelaerhabdaceae</taxon>
        <taxon>Emiliania</taxon>
    </lineage>
</organism>
<sequence length="144" mass="15747">MLNFKSAGVQDGTFDQAAASGQPPRPPGIPEHYIFDTEVELWMPPSAIAKARSRCVPLPAALLLLHRLHRARPLDGDQLCFDSTRPRLSFTSSFTGRVGRPPGHQLCFDFINRGACARLQRGETCAGSTPRLMSNLKSDACAKK</sequence>
<protein>
    <submittedName>
        <fullName evidence="1">Uncharacterized protein</fullName>
    </submittedName>
</protein>
<name>A0A0D3I9L6_EMIH1</name>
<dbReference type="KEGG" id="ehx:EMIHUDRAFT_217961"/>
<keyword evidence="2" id="KW-1185">Reference proteome</keyword>
<reference evidence="2" key="1">
    <citation type="journal article" date="2013" name="Nature">
        <title>Pan genome of the phytoplankton Emiliania underpins its global distribution.</title>
        <authorList>
            <person name="Read B.A."/>
            <person name="Kegel J."/>
            <person name="Klute M.J."/>
            <person name="Kuo A."/>
            <person name="Lefebvre S.C."/>
            <person name="Maumus F."/>
            <person name="Mayer C."/>
            <person name="Miller J."/>
            <person name="Monier A."/>
            <person name="Salamov A."/>
            <person name="Young J."/>
            <person name="Aguilar M."/>
            <person name="Claverie J.M."/>
            <person name="Frickenhaus S."/>
            <person name="Gonzalez K."/>
            <person name="Herman E.K."/>
            <person name="Lin Y.C."/>
            <person name="Napier J."/>
            <person name="Ogata H."/>
            <person name="Sarno A.F."/>
            <person name="Shmutz J."/>
            <person name="Schroeder D."/>
            <person name="de Vargas C."/>
            <person name="Verret F."/>
            <person name="von Dassow P."/>
            <person name="Valentin K."/>
            <person name="Van de Peer Y."/>
            <person name="Wheeler G."/>
            <person name="Dacks J.B."/>
            <person name="Delwiche C.F."/>
            <person name="Dyhrman S.T."/>
            <person name="Glockner G."/>
            <person name="John U."/>
            <person name="Richards T."/>
            <person name="Worden A.Z."/>
            <person name="Zhang X."/>
            <person name="Grigoriev I.V."/>
            <person name="Allen A.E."/>
            <person name="Bidle K."/>
            <person name="Borodovsky M."/>
            <person name="Bowler C."/>
            <person name="Brownlee C."/>
            <person name="Cock J.M."/>
            <person name="Elias M."/>
            <person name="Gladyshev V.N."/>
            <person name="Groth M."/>
            <person name="Guda C."/>
            <person name="Hadaegh A."/>
            <person name="Iglesias-Rodriguez M.D."/>
            <person name="Jenkins J."/>
            <person name="Jones B.M."/>
            <person name="Lawson T."/>
            <person name="Leese F."/>
            <person name="Lindquist E."/>
            <person name="Lobanov A."/>
            <person name="Lomsadze A."/>
            <person name="Malik S.B."/>
            <person name="Marsh M.E."/>
            <person name="Mackinder L."/>
            <person name="Mock T."/>
            <person name="Mueller-Roeber B."/>
            <person name="Pagarete A."/>
            <person name="Parker M."/>
            <person name="Probert I."/>
            <person name="Quesneville H."/>
            <person name="Raines C."/>
            <person name="Rensing S.A."/>
            <person name="Riano-Pachon D.M."/>
            <person name="Richier S."/>
            <person name="Rokitta S."/>
            <person name="Shiraiwa Y."/>
            <person name="Soanes D.M."/>
            <person name="van der Giezen M."/>
            <person name="Wahlund T.M."/>
            <person name="Williams B."/>
            <person name="Wilson W."/>
            <person name="Wolfe G."/>
            <person name="Wurch L.L."/>
        </authorList>
    </citation>
    <scope>NUCLEOTIDE SEQUENCE</scope>
</reference>
<dbReference type="RefSeq" id="XP_005760380.1">
    <property type="nucleotide sequence ID" value="XM_005760323.1"/>
</dbReference>
<dbReference type="GeneID" id="17254072"/>
<dbReference type="AlphaFoldDB" id="A0A0D3I9L6"/>
<reference evidence="1" key="2">
    <citation type="submission" date="2024-10" db="UniProtKB">
        <authorList>
            <consortium name="EnsemblProtists"/>
        </authorList>
    </citation>
    <scope>IDENTIFICATION</scope>
</reference>
<dbReference type="HOGENOM" id="CLU_1800100_0_0_1"/>
<evidence type="ECO:0000313" key="2">
    <source>
        <dbReference type="Proteomes" id="UP000013827"/>
    </source>
</evidence>
<dbReference type="Proteomes" id="UP000013827">
    <property type="component" value="Unassembled WGS sequence"/>
</dbReference>
<accession>A0A0D3I9L6</accession>
<proteinExistence type="predicted"/>